<sequence length="154" mass="17174">MKIKDIGLDSCPLPLQSNSLNIKNHLNAIEYKGLGPGNPTIPNNEFWDDKAAKWNVSQGDARGRLCNNCRFYVNASFIKNCIASFPVKDLKASALPITPKWKDIESTPQAYCTLLDITCSPVRTCDFQQMGGPIDDIKLALPEFKNILNEDKDE</sequence>
<protein>
    <submittedName>
        <fullName evidence="1">Uncharacterized protein</fullName>
    </submittedName>
</protein>
<gene>
    <name evidence="1" type="ORF">UFOVP22_52</name>
</gene>
<evidence type="ECO:0000313" key="1">
    <source>
        <dbReference type="EMBL" id="CAB4241056.1"/>
    </source>
</evidence>
<name>A0A6J5T880_9CAUD</name>
<accession>A0A6J5T880</accession>
<organism evidence="1">
    <name type="scientific">uncultured Caudovirales phage</name>
    <dbReference type="NCBI Taxonomy" id="2100421"/>
    <lineage>
        <taxon>Viruses</taxon>
        <taxon>Duplodnaviria</taxon>
        <taxon>Heunggongvirae</taxon>
        <taxon>Uroviricota</taxon>
        <taxon>Caudoviricetes</taxon>
        <taxon>Peduoviridae</taxon>
        <taxon>Maltschvirus</taxon>
        <taxon>Maltschvirus maltsch</taxon>
    </lineage>
</organism>
<reference evidence="1" key="1">
    <citation type="submission" date="2020-05" db="EMBL/GenBank/DDBJ databases">
        <authorList>
            <person name="Chiriac C."/>
            <person name="Salcher M."/>
            <person name="Ghai R."/>
            <person name="Kavagutti S V."/>
        </authorList>
    </citation>
    <scope>NUCLEOTIDE SEQUENCE</scope>
</reference>
<dbReference type="EMBL" id="LR797818">
    <property type="protein sequence ID" value="CAB4241056.1"/>
    <property type="molecule type" value="Genomic_DNA"/>
</dbReference>
<proteinExistence type="predicted"/>